<dbReference type="GO" id="GO:0009486">
    <property type="term" value="F:cytochrome bo3 ubiquinol oxidase activity"/>
    <property type="evidence" value="ECO:0007669"/>
    <property type="project" value="InterPro"/>
</dbReference>
<comment type="function">
    <text evidence="12">Cytochrome bo(3) ubiquinol terminal oxidase is the component of the aerobic respiratory chain of E.coli that predominates when cells are grown at high aeration. Has proton pump activity across the membrane in addition to electron transfer, pumping 2 protons/electron.</text>
</comment>
<keyword evidence="22" id="KW-1185">Reference proteome</keyword>
<feature type="transmembrane region" description="Helical" evidence="19">
    <location>
        <begin position="94"/>
        <end position="115"/>
    </location>
</feature>
<comment type="similarity">
    <text evidence="2 17">Belongs to the cytochrome c oxidase subunit 3 family.</text>
</comment>
<dbReference type="FunFam" id="1.20.120.80:FF:000001">
    <property type="entry name" value="Cytochrome (Ubi)quinol oxidase subunit III"/>
    <property type="match status" value="1"/>
</dbReference>
<comment type="caution">
    <text evidence="21">The sequence shown here is derived from an EMBL/GenBank/DDBJ whole genome shotgun (WGS) entry which is preliminary data.</text>
</comment>
<dbReference type="GO" id="GO:0005886">
    <property type="term" value="C:plasma membrane"/>
    <property type="evidence" value="ECO:0007669"/>
    <property type="project" value="UniProtKB-SubCell"/>
</dbReference>
<dbReference type="CDD" id="cd02863">
    <property type="entry name" value="Ubiquinol_oxidase_III"/>
    <property type="match status" value="1"/>
</dbReference>
<dbReference type="InterPro" id="IPR035973">
    <property type="entry name" value="Cyt_c_oxidase_su3-like_sf"/>
</dbReference>
<evidence type="ECO:0000256" key="17">
    <source>
        <dbReference type="RuleBase" id="RU003376"/>
    </source>
</evidence>
<evidence type="ECO:0000313" key="21">
    <source>
        <dbReference type="EMBL" id="GGB21848.1"/>
    </source>
</evidence>
<comment type="subcellular location">
    <subcellularLocation>
        <location evidence="1 17">Cell membrane</location>
        <topology evidence="1 17">Multi-pass membrane protein</topology>
    </subcellularLocation>
</comment>
<sequence>MTAAATAPGSHGSDPYALGRDKEGEGGGHGHGQATGRGEGGPASKRIVVGYGFWIYLLSDIIMFSAFFAAYSVLAKQTAGGPTGAEIFGRGRVAIETGCLLLSSYTCGLASLAAARKEAKATLAWLLATGLLGFAFLAIEVQEFASLIGEGAGPQRSAFLSGFFALVGLHGLHVGVGLLWLGTMMAQIWSRGFRPEVERRLLCFNLFWHALDIVWVGVFSIVYLLGTIG</sequence>
<dbReference type="AlphaFoldDB" id="A0A916SXL4"/>
<evidence type="ECO:0000256" key="12">
    <source>
        <dbReference type="ARBA" id="ARBA00025694"/>
    </source>
</evidence>
<evidence type="ECO:0000256" key="10">
    <source>
        <dbReference type="ARBA" id="ARBA00023002"/>
    </source>
</evidence>
<keyword evidence="9 19" id="KW-1133">Transmembrane helix</keyword>
<dbReference type="NCBIfam" id="TIGR02842">
    <property type="entry name" value="CyoC"/>
    <property type="match status" value="1"/>
</dbReference>
<dbReference type="Gene3D" id="1.20.120.80">
    <property type="entry name" value="Cytochrome c oxidase, subunit III, four-helix bundle"/>
    <property type="match status" value="1"/>
</dbReference>
<evidence type="ECO:0000259" key="20">
    <source>
        <dbReference type="PROSITE" id="PS50253"/>
    </source>
</evidence>
<reference evidence="21" key="2">
    <citation type="submission" date="2020-09" db="EMBL/GenBank/DDBJ databases">
        <authorList>
            <person name="Sun Q."/>
            <person name="Zhou Y."/>
        </authorList>
    </citation>
    <scope>NUCLEOTIDE SEQUENCE</scope>
    <source>
        <strain evidence="21">CGMCC 1.15330</strain>
    </source>
</reference>
<evidence type="ECO:0000313" key="22">
    <source>
        <dbReference type="Proteomes" id="UP000623067"/>
    </source>
</evidence>
<dbReference type="InterPro" id="IPR024791">
    <property type="entry name" value="Cyt_c/ubiquinol_Oxase_su3"/>
</dbReference>
<dbReference type="InterPro" id="IPR000298">
    <property type="entry name" value="Cyt_c_oxidase-like_su3"/>
</dbReference>
<evidence type="ECO:0000256" key="13">
    <source>
        <dbReference type="ARBA" id="ARBA00030072"/>
    </source>
</evidence>
<evidence type="ECO:0000256" key="3">
    <source>
        <dbReference type="ARBA" id="ARBA00011700"/>
    </source>
</evidence>
<evidence type="ECO:0000256" key="14">
    <source>
        <dbReference type="ARBA" id="ARBA00031884"/>
    </source>
</evidence>
<feature type="transmembrane region" description="Helical" evidence="19">
    <location>
        <begin position="159"/>
        <end position="181"/>
    </location>
</feature>
<feature type="transmembrane region" description="Helical" evidence="19">
    <location>
        <begin position="202"/>
        <end position="226"/>
    </location>
</feature>
<organism evidence="21 22">
    <name type="scientific">Sphingomonas metalli</name>
    <dbReference type="NCBI Taxonomy" id="1779358"/>
    <lineage>
        <taxon>Bacteria</taxon>
        <taxon>Pseudomonadati</taxon>
        <taxon>Pseudomonadota</taxon>
        <taxon>Alphaproteobacteria</taxon>
        <taxon>Sphingomonadales</taxon>
        <taxon>Sphingomonadaceae</taxon>
        <taxon>Sphingomonas</taxon>
    </lineage>
</organism>
<dbReference type="InterPro" id="IPR013833">
    <property type="entry name" value="Cyt_c_oxidase_su3_a-hlx"/>
</dbReference>
<evidence type="ECO:0000256" key="8">
    <source>
        <dbReference type="ARBA" id="ARBA00022982"/>
    </source>
</evidence>
<evidence type="ECO:0000256" key="1">
    <source>
        <dbReference type="ARBA" id="ARBA00004651"/>
    </source>
</evidence>
<gene>
    <name evidence="21" type="ORF">GCM10011380_09270</name>
</gene>
<reference evidence="21" key="1">
    <citation type="journal article" date="2014" name="Int. J. Syst. Evol. Microbiol.">
        <title>Complete genome sequence of Corynebacterium casei LMG S-19264T (=DSM 44701T), isolated from a smear-ripened cheese.</title>
        <authorList>
            <consortium name="US DOE Joint Genome Institute (JGI-PGF)"/>
            <person name="Walter F."/>
            <person name="Albersmeier A."/>
            <person name="Kalinowski J."/>
            <person name="Ruckert C."/>
        </authorList>
    </citation>
    <scope>NUCLEOTIDE SEQUENCE</scope>
    <source>
        <strain evidence="21">CGMCC 1.15330</strain>
    </source>
</reference>
<dbReference type="GO" id="GO:0004129">
    <property type="term" value="F:cytochrome-c oxidase activity"/>
    <property type="evidence" value="ECO:0007669"/>
    <property type="project" value="InterPro"/>
</dbReference>
<feature type="transmembrane region" description="Helical" evidence="19">
    <location>
        <begin position="53"/>
        <end position="74"/>
    </location>
</feature>
<feature type="compositionally biased region" description="Gly residues" evidence="18">
    <location>
        <begin position="29"/>
        <end position="40"/>
    </location>
</feature>
<dbReference type="InterPro" id="IPR014206">
    <property type="entry name" value="Cyt_c_ubiqinol_oxidase_su3"/>
</dbReference>
<dbReference type="Proteomes" id="UP000623067">
    <property type="component" value="Unassembled WGS sequence"/>
</dbReference>
<comment type="subunit">
    <text evidence="3">Heterooctamer of two A chains, two B chains, two C chains and two D chains.</text>
</comment>
<evidence type="ECO:0000256" key="4">
    <source>
        <dbReference type="ARBA" id="ARBA00014687"/>
    </source>
</evidence>
<protein>
    <recommendedName>
        <fullName evidence="4">Cytochrome bo(3) ubiquinol oxidase subunit 3</fullName>
    </recommendedName>
    <alternativeName>
        <fullName evidence="15">Cytochrome o ubiquinol oxidase subunit 3</fullName>
    </alternativeName>
    <alternativeName>
        <fullName evidence="13">Oxidase bo(3) subunit 3</fullName>
    </alternativeName>
    <alternativeName>
        <fullName evidence="16">Ubiquinol oxidase polypeptide III</fullName>
    </alternativeName>
    <alternativeName>
        <fullName evidence="14">Ubiquinol oxidase subunit 3</fullName>
    </alternativeName>
</protein>
<evidence type="ECO:0000256" key="18">
    <source>
        <dbReference type="SAM" id="MobiDB-lite"/>
    </source>
</evidence>
<keyword evidence="5" id="KW-0813">Transport</keyword>
<evidence type="ECO:0000256" key="2">
    <source>
        <dbReference type="ARBA" id="ARBA00010581"/>
    </source>
</evidence>
<feature type="domain" description="Heme-copper oxidase subunit III family profile" evidence="20">
    <location>
        <begin position="51"/>
        <end position="227"/>
    </location>
</feature>
<dbReference type="PANTHER" id="PTHR11403">
    <property type="entry name" value="CYTOCHROME C OXIDASE SUBUNIT III"/>
    <property type="match status" value="1"/>
</dbReference>
<keyword evidence="6" id="KW-1003">Cell membrane</keyword>
<evidence type="ECO:0000256" key="9">
    <source>
        <dbReference type="ARBA" id="ARBA00022989"/>
    </source>
</evidence>
<keyword evidence="7 17" id="KW-0812">Transmembrane</keyword>
<dbReference type="InterPro" id="IPR033946">
    <property type="entry name" value="Ubiquinol_oxase_su3_dom"/>
</dbReference>
<dbReference type="EMBL" id="BMIH01000001">
    <property type="protein sequence ID" value="GGB21848.1"/>
    <property type="molecule type" value="Genomic_DNA"/>
</dbReference>
<feature type="compositionally biased region" description="Basic and acidic residues" evidence="18">
    <location>
        <begin position="19"/>
        <end position="28"/>
    </location>
</feature>
<feature type="region of interest" description="Disordered" evidence="18">
    <location>
        <begin position="1"/>
        <end position="40"/>
    </location>
</feature>
<evidence type="ECO:0000256" key="7">
    <source>
        <dbReference type="ARBA" id="ARBA00022692"/>
    </source>
</evidence>
<name>A0A916SXL4_9SPHN</name>
<evidence type="ECO:0000256" key="19">
    <source>
        <dbReference type="SAM" id="Phobius"/>
    </source>
</evidence>
<feature type="transmembrane region" description="Helical" evidence="19">
    <location>
        <begin position="122"/>
        <end position="139"/>
    </location>
</feature>
<accession>A0A916SXL4</accession>
<keyword evidence="8" id="KW-0249">Electron transport</keyword>
<dbReference type="PANTHER" id="PTHR11403:SF2">
    <property type="entry name" value="CYTOCHROME BO(3) UBIQUINOL OXIDASE SUBUNIT 3"/>
    <property type="match status" value="1"/>
</dbReference>
<dbReference type="SUPFAM" id="SSF81452">
    <property type="entry name" value="Cytochrome c oxidase subunit III-like"/>
    <property type="match status" value="1"/>
</dbReference>
<dbReference type="RefSeq" id="WP_188657515.1">
    <property type="nucleotide sequence ID" value="NZ_BMIH01000001.1"/>
</dbReference>
<evidence type="ECO:0000256" key="16">
    <source>
        <dbReference type="ARBA" id="ARBA00032717"/>
    </source>
</evidence>
<dbReference type="PROSITE" id="PS50253">
    <property type="entry name" value="COX3"/>
    <property type="match status" value="1"/>
</dbReference>
<evidence type="ECO:0000256" key="5">
    <source>
        <dbReference type="ARBA" id="ARBA00022448"/>
    </source>
</evidence>
<dbReference type="GO" id="GO:0019646">
    <property type="term" value="P:aerobic electron transport chain"/>
    <property type="evidence" value="ECO:0007669"/>
    <property type="project" value="InterPro"/>
</dbReference>
<dbReference type="Pfam" id="PF00510">
    <property type="entry name" value="COX3"/>
    <property type="match status" value="1"/>
</dbReference>
<proteinExistence type="inferred from homology"/>
<evidence type="ECO:0000256" key="6">
    <source>
        <dbReference type="ARBA" id="ARBA00022475"/>
    </source>
</evidence>
<evidence type="ECO:0000256" key="11">
    <source>
        <dbReference type="ARBA" id="ARBA00023136"/>
    </source>
</evidence>
<keyword evidence="10" id="KW-0560">Oxidoreductase</keyword>
<keyword evidence="11 19" id="KW-0472">Membrane</keyword>
<evidence type="ECO:0000256" key="15">
    <source>
        <dbReference type="ARBA" id="ARBA00032189"/>
    </source>
</evidence>